<evidence type="ECO:0000313" key="1">
    <source>
        <dbReference type="EMBL" id="OAC98671.1"/>
    </source>
</evidence>
<sequence length="311" mass="35473">MTFVKINRILRSRGIYRSDIAKKVKALTKEFAKLYPEPRYLASNFYVFLYLPKVMQRYATPANFWLFYYERLNADLKAINTNKNIEKTFFTRFLNNVHAKELFEKVSKPIDMPSDICDELEQLLVSTESSKSKVPTNKTMQAEYEESQDAFELSSYLAKETLEQPDNSDIFPSSVMSSSHFACLVEFYNATYNDDAEVLTRYVGGQQGGISSSDGYVIPVSNLIQKFKSVKLFTCIYKSMEGTSSKVKRGSFVLARCRNDRTPGSEASSLRPGQIVYFFRSSVSVLDPETGEMFDDQVHTFAFVQAKSADI</sequence>
<name>A0A168HDS3_MUCCL</name>
<gene>
    <name evidence="1" type="ORF">MUCCIDRAFT_114913</name>
</gene>
<keyword evidence="2" id="KW-1185">Reference proteome</keyword>
<proteinExistence type="predicted"/>
<organism evidence="1 2">
    <name type="scientific">Mucor lusitanicus CBS 277.49</name>
    <dbReference type="NCBI Taxonomy" id="747725"/>
    <lineage>
        <taxon>Eukaryota</taxon>
        <taxon>Fungi</taxon>
        <taxon>Fungi incertae sedis</taxon>
        <taxon>Mucoromycota</taxon>
        <taxon>Mucoromycotina</taxon>
        <taxon>Mucoromycetes</taxon>
        <taxon>Mucorales</taxon>
        <taxon>Mucorineae</taxon>
        <taxon>Mucoraceae</taxon>
        <taxon>Mucor</taxon>
    </lineage>
</organism>
<dbReference type="AlphaFoldDB" id="A0A168HDS3"/>
<dbReference type="Proteomes" id="UP000077051">
    <property type="component" value="Unassembled WGS sequence"/>
</dbReference>
<evidence type="ECO:0000313" key="2">
    <source>
        <dbReference type="Proteomes" id="UP000077051"/>
    </source>
</evidence>
<dbReference type="EMBL" id="AMYB01000009">
    <property type="protein sequence ID" value="OAC98671.1"/>
    <property type="molecule type" value="Genomic_DNA"/>
</dbReference>
<accession>A0A168HDS3</accession>
<protein>
    <submittedName>
        <fullName evidence="1">Uncharacterized protein</fullName>
    </submittedName>
</protein>
<dbReference type="VEuPathDB" id="FungiDB:MUCCIDRAFT_114913"/>
<comment type="caution">
    <text evidence="1">The sequence shown here is derived from an EMBL/GenBank/DDBJ whole genome shotgun (WGS) entry which is preliminary data.</text>
</comment>
<reference evidence="1 2" key="1">
    <citation type="submission" date="2015-06" db="EMBL/GenBank/DDBJ databases">
        <title>Expansion of signal transduction pathways in fungi by whole-genome duplication.</title>
        <authorList>
            <consortium name="DOE Joint Genome Institute"/>
            <person name="Corrochano L.M."/>
            <person name="Kuo A."/>
            <person name="Marcet-Houben M."/>
            <person name="Polaino S."/>
            <person name="Salamov A."/>
            <person name="Villalobos J.M."/>
            <person name="Alvarez M.I."/>
            <person name="Avalos J."/>
            <person name="Benito E.P."/>
            <person name="Benoit I."/>
            <person name="Burger G."/>
            <person name="Camino L.P."/>
            <person name="Canovas D."/>
            <person name="Cerda-Olmedo E."/>
            <person name="Cheng J.-F."/>
            <person name="Dominguez A."/>
            <person name="Elias M."/>
            <person name="Eslava A.P."/>
            <person name="Glaser F."/>
            <person name="Grimwood J."/>
            <person name="Gutierrez G."/>
            <person name="Heitman J."/>
            <person name="Henrissat B."/>
            <person name="Iturriaga E.A."/>
            <person name="Lang B.F."/>
            <person name="Lavin J.L."/>
            <person name="Lee S."/>
            <person name="Li W."/>
            <person name="Lindquist E."/>
            <person name="Lopez-Garcia S."/>
            <person name="Luque E.M."/>
            <person name="Marcos A.T."/>
            <person name="Martin J."/>
            <person name="Mccluskey K."/>
            <person name="Medina H.R."/>
            <person name="Miralles-Duran A."/>
            <person name="Miyazaki A."/>
            <person name="Munoz-Torres E."/>
            <person name="Oguiza J.A."/>
            <person name="Ohm R."/>
            <person name="Olmedo M."/>
            <person name="Orejas M."/>
            <person name="Ortiz-Castellanos L."/>
            <person name="Pisabarro A.G."/>
            <person name="Rodriguez-Romero J."/>
            <person name="Ruiz-Herrera J."/>
            <person name="Ruiz-Vazquez R."/>
            <person name="Sanz C."/>
            <person name="Schackwitz W."/>
            <person name="Schmutz J."/>
            <person name="Shahriari M."/>
            <person name="Shelest E."/>
            <person name="Silva-Franco F."/>
            <person name="Soanes D."/>
            <person name="Syed K."/>
            <person name="Tagua V.G."/>
            <person name="Talbot N.J."/>
            <person name="Thon M."/>
            <person name="De Vries R.P."/>
            <person name="Wiebenga A."/>
            <person name="Yadav J.S."/>
            <person name="Braun E.L."/>
            <person name="Baker S."/>
            <person name="Garre V."/>
            <person name="Horwitz B."/>
            <person name="Torres-Martinez S."/>
            <person name="Idnurm A."/>
            <person name="Herrera-Estrella A."/>
            <person name="Gabaldon T."/>
            <person name="Grigoriev I.V."/>
        </authorList>
    </citation>
    <scope>NUCLEOTIDE SEQUENCE [LARGE SCALE GENOMIC DNA]</scope>
    <source>
        <strain evidence="1 2">CBS 277.49</strain>
    </source>
</reference>